<dbReference type="InterPro" id="IPR005493">
    <property type="entry name" value="RraA/RraA-like"/>
</dbReference>
<dbReference type="InterPro" id="IPR036704">
    <property type="entry name" value="RraA/RraA-like_sf"/>
</dbReference>
<dbReference type="SUPFAM" id="SSF89562">
    <property type="entry name" value="RraA-like"/>
    <property type="match status" value="1"/>
</dbReference>
<gene>
    <name evidence="2" type="ORF">AAFC00_004889</name>
</gene>
<name>A0ABR3P3J1_9PEZI</name>
<accession>A0ABR3P3J1</accession>
<dbReference type="PANTHER" id="PTHR33254">
    <property type="entry name" value="4-HYDROXY-4-METHYL-2-OXOGLUTARATE ALDOLASE 3-RELATED"/>
    <property type="match status" value="1"/>
</dbReference>
<organism evidence="2 3">
    <name type="scientific">Neodothiora populina</name>
    <dbReference type="NCBI Taxonomy" id="2781224"/>
    <lineage>
        <taxon>Eukaryota</taxon>
        <taxon>Fungi</taxon>
        <taxon>Dikarya</taxon>
        <taxon>Ascomycota</taxon>
        <taxon>Pezizomycotina</taxon>
        <taxon>Dothideomycetes</taxon>
        <taxon>Dothideomycetidae</taxon>
        <taxon>Dothideales</taxon>
        <taxon>Dothioraceae</taxon>
        <taxon>Neodothiora</taxon>
    </lineage>
</organism>
<feature type="region of interest" description="Disordered" evidence="1">
    <location>
        <begin position="73"/>
        <end position="103"/>
    </location>
</feature>
<dbReference type="EMBL" id="JBFMKM010000016">
    <property type="protein sequence ID" value="KAL1297344.1"/>
    <property type="molecule type" value="Genomic_DNA"/>
</dbReference>
<comment type="caution">
    <text evidence="2">The sequence shown here is derived from an EMBL/GenBank/DDBJ whole genome shotgun (WGS) entry which is preliminary data.</text>
</comment>
<evidence type="ECO:0008006" key="4">
    <source>
        <dbReference type="Google" id="ProtNLM"/>
    </source>
</evidence>
<evidence type="ECO:0000256" key="1">
    <source>
        <dbReference type="SAM" id="MobiDB-lite"/>
    </source>
</evidence>
<feature type="region of interest" description="Disordered" evidence="1">
    <location>
        <begin position="159"/>
        <end position="181"/>
    </location>
</feature>
<evidence type="ECO:0000313" key="2">
    <source>
        <dbReference type="EMBL" id="KAL1297344.1"/>
    </source>
</evidence>
<reference evidence="2 3" key="1">
    <citation type="submission" date="2024-07" db="EMBL/GenBank/DDBJ databases">
        <title>Draft sequence of the Neodothiora populina.</title>
        <authorList>
            <person name="Drown D.D."/>
            <person name="Schuette U.S."/>
            <person name="Buechlein A.B."/>
            <person name="Rusch D.R."/>
            <person name="Winton L.W."/>
            <person name="Adams G.A."/>
        </authorList>
    </citation>
    <scope>NUCLEOTIDE SEQUENCE [LARGE SCALE GENOMIC DNA]</scope>
    <source>
        <strain evidence="2 3">CPC 39397</strain>
    </source>
</reference>
<dbReference type="Proteomes" id="UP001562354">
    <property type="component" value="Unassembled WGS sequence"/>
</dbReference>
<dbReference type="PANTHER" id="PTHR33254:SF4">
    <property type="entry name" value="4-HYDROXY-4-METHYL-2-OXOGLUTARATE ALDOLASE 3-RELATED"/>
    <property type="match status" value="1"/>
</dbReference>
<sequence>MDEAFSRQVRELASGEYSACDISDCLLKLKVPGAGFLPDIVPLPISSFPQSQAQDPTTAITVAPISTVLFTPLHCPPSSSSPEEPNPGPEASTKSNISPETHWTDLPTPHSICVIQQPPNQSCAVVGDILATRLKLRGVRGVVVDGRVRDLRALGRWSCGSSTTQRGGDGEGEEGGKRDEDEGFVVWSKGTSTVGSGLQAKAFAVGVRLRIGVVGVDEGDILFADASERGVVVIPRNRLSELLEMLPAVKAADDAVFADVEAGVSVQEAFRRHR</sequence>
<keyword evidence="3" id="KW-1185">Reference proteome</keyword>
<dbReference type="Gene3D" id="3.50.30.40">
    <property type="entry name" value="Ribonuclease E inhibitor RraA/RraA-like"/>
    <property type="match status" value="1"/>
</dbReference>
<dbReference type="Pfam" id="PF03737">
    <property type="entry name" value="RraA-like"/>
    <property type="match status" value="1"/>
</dbReference>
<dbReference type="RefSeq" id="XP_069197026.1">
    <property type="nucleotide sequence ID" value="XM_069348578.1"/>
</dbReference>
<proteinExistence type="predicted"/>
<evidence type="ECO:0000313" key="3">
    <source>
        <dbReference type="Proteomes" id="UP001562354"/>
    </source>
</evidence>
<dbReference type="GeneID" id="95978589"/>
<protein>
    <recommendedName>
        <fullName evidence="4">RraA-like protein</fullName>
    </recommendedName>
</protein>